<dbReference type="SUPFAM" id="SSF53335">
    <property type="entry name" value="S-adenosyl-L-methionine-dependent methyltransferases"/>
    <property type="match status" value="1"/>
</dbReference>
<dbReference type="CDD" id="cd02440">
    <property type="entry name" value="AdoMet_MTases"/>
    <property type="match status" value="1"/>
</dbReference>
<evidence type="ECO:0000256" key="4">
    <source>
        <dbReference type="ARBA" id="ARBA00022691"/>
    </source>
</evidence>
<dbReference type="OrthoDB" id="276151at2759"/>
<dbReference type="EMBL" id="BEGY01000045">
    <property type="protein sequence ID" value="GAX79709.1"/>
    <property type="molecule type" value="Genomic_DNA"/>
</dbReference>
<dbReference type="Pfam" id="PF05724">
    <property type="entry name" value="TPMT"/>
    <property type="match status" value="1"/>
</dbReference>
<evidence type="ECO:0000313" key="6">
    <source>
        <dbReference type="Proteomes" id="UP000232323"/>
    </source>
</evidence>
<organism evidence="5 6">
    <name type="scientific">Chlamydomonas eustigma</name>
    <dbReference type="NCBI Taxonomy" id="1157962"/>
    <lineage>
        <taxon>Eukaryota</taxon>
        <taxon>Viridiplantae</taxon>
        <taxon>Chlorophyta</taxon>
        <taxon>core chlorophytes</taxon>
        <taxon>Chlorophyceae</taxon>
        <taxon>CS clade</taxon>
        <taxon>Chlamydomonadales</taxon>
        <taxon>Chlamydomonadaceae</taxon>
        <taxon>Chlamydomonas</taxon>
    </lineage>
</organism>
<evidence type="ECO:0000256" key="1">
    <source>
        <dbReference type="ARBA" id="ARBA00022553"/>
    </source>
</evidence>
<sequence>MSSKRDTKAAHEDVDLNQYSSRWEAMWSQGIVKGQAFDAGASSPALKNLLSSGKMHLKGLSTLVPGCGRGYDLVTFAAAGAASADGLELSASAVDNAQSYLNEIEAPELTAACHLHVGDFYKWQPESGPYDVGYDYTFCCAMHPSQREDWAVTWSRLIKPGGTLITLIFPVDSSRDPDVGPPFPLTPELYHKLLPAAGFECVSVEPVPPELSHNGREGKEYLGLWRRSA</sequence>
<dbReference type="PROSITE" id="PS51585">
    <property type="entry name" value="SAM_MT_TPMT"/>
    <property type="match status" value="1"/>
</dbReference>
<keyword evidence="6" id="KW-1185">Reference proteome</keyword>
<dbReference type="InterPro" id="IPR029063">
    <property type="entry name" value="SAM-dependent_MTases_sf"/>
</dbReference>
<evidence type="ECO:0000256" key="2">
    <source>
        <dbReference type="ARBA" id="ARBA00022603"/>
    </source>
</evidence>
<dbReference type="PANTHER" id="PTHR32183:SF11">
    <property type="entry name" value="THIOL METHYLTRANSFERASE 2-RELATED"/>
    <property type="match status" value="1"/>
</dbReference>
<keyword evidence="2" id="KW-0489">Methyltransferase</keyword>
<dbReference type="GO" id="GO:0032259">
    <property type="term" value="P:methylation"/>
    <property type="evidence" value="ECO:0007669"/>
    <property type="project" value="UniProtKB-KW"/>
</dbReference>
<dbReference type="Gene3D" id="3.40.50.150">
    <property type="entry name" value="Vaccinia Virus protein VP39"/>
    <property type="match status" value="1"/>
</dbReference>
<gene>
    <name evidence="5" type="ORF">CEUSTIGMA_g7150.t1</name>
</gene>
<dbReference type="GO" id="GO:0008757">
    <property type="term" value="F:S-adenosylmethionine-dependent methyltransferase activity"/>
    <property type="evidence" value="ECO:0007669"/>
    <property type="project" value="InterPro"/>
</dbReference>
<protein>
    <recommendedName>
        <fullName evidence="7">S-adenosyl-L-methionine-dependent methyltransferase</fullName>
    </recommendedName>
</protein>
<dbReference type="PANTHER" id="PTHR32183">
    <property type="match status" value="1"/>
</dbReference>
<evidence type="ECO:0000256" key="3">
    <source>
        <dbReference type="ARBA" id="ARBA00022679"/>
    </source>
</evidence>
<name>A0A250X9Y7_9CHLO</name>
<keyword evidence="1" id="KW-0597">Phosphoprotein</keyword>
<dbReference type="STRING" id="1157962.A0A250X9Y7"/>
<dbReference type="Proteomes" id="UP000232323">
    <property type="component" value="Unassembled WGS sequence"/>
</dbReference>
<dbReference type="InterPro" id="IPR008854">
    <property type="entry name" value="TPMT"/>
</dbReference>
<evidence type="ECO:0008006" key="7">
    <source>
        <dbReference type="Google" id="ProtNLM"/>
    </source>
</evidence>
<accession>A0A250X9Y7</accession>
<comment type="caution">
    <text evidence="5">The sequence shown here is derived from an EMBL/GenBank/DDBJ whole genome shotgun (WGS) entry which is preliminary data.</text>
</comment>
<evidence type="ECO:0000313" key="5">
    <source>
        <dbReference type="EMBL" id="GAX79709.1"/>
    </source>
</evidence>
<proteinExistence type="predicted"/>
<keyword evidence="4" id="KW-0949">S-adenosyl-L-methionine</keyword>
<dbReference type="AlphaFoldDB" id="A0A250X9Y7"/>
<reference evidence="5 6" key="1">
    <citation type="submission" date="2017-08" db="EMBL/GenBank/DDBJ databases">
        <title>Acidophilic green algal genome provides insights into adaptation to an acidic environment.</title>
        <authorList>
            <person name="Hirooka S."/>
            <person name="Hirose Y."/>
            <person name="Kanesaki Y."/>
            <person name="Higuchi S."/>
            <person name="Fujiwara T."/>
            <person name="Onuma R."/>
            <person name="Era A."/>
            <person name="Ohbayashi R."/>
            <person name="Uzuka A."/>
            <person name="Nozaki H."/>
            <person name="Yoshikawa H."/>
            <person name="Miyagishima S.Y."/>
        </authorList>
    </citation>
    <scope>NUCLEOTIDE SEQUENCE [LARGE SCALE GENOMIC DNA]</scope>
    <source>
        <strain evidence="5 6">NIES-2499</strain>
    </source>
</reference>
<keyword evidence="3" id="KW-0808">Transferase</keyword>